<accession>A0A0M2R5G3</accession>
<evidence type="ECO:0000256" key="1">
    <source>
        <dbReference type="SAM" id="SignalP"/>
    </source>
</evidence>
<keyword evidence="1" id="KW-0732">Signal</keyword>
<evidence type="ECO:0008006" key="4">
    <source>
        <dbReference type="Google" id="ProtNLM"/>
    </source>
</evidence>
<keyword evidence="3" id="KW-1185">Reference proteome</keyword>
<name>A0A0M2R5G3_9PROT</name>
<reference evidence="2 3" key="1">
    <citation type="submission" date="2015-03" db="EMBL/GenBank/DDBJ databases">
        <title>Genome sequence of Kiloniella sp. P1-1, isolated from the gut microflora of Pacific white shrimp, Penaeus vannamei.</title>
        <authorList>
            <person name="Shao Z."/>
            <person name="Wang L."/>
            <person name="Li X."/>
        </authorList>
    </citation>
    <scope>NUCLEOTIDE SEQUENCE [LARGE SCALE GENOMIC DNA]</scope>
    <source>
        <strain evidence="2 3">P1-1</strain>
    </source>
</reference>
<dbReference type="STRING" id="1549748.WH95_19545"/>
<protein>
    <recommendedName>
        <fullName evidence="4">Lipoprotein</fullName>
    </recommendedName>
</protein>
<comment type="caution">
    <text evidence="2">The sequence shown here is derived from an EMBL/GenBank/DDBJ whole genome shotgun (WGS) entry which is preliminary data.</text>
</comment>
<proteinExistence type="predicted"/>
<feature type="signal peptide" evidence="1">
    <location>
        <begin position="1"/>
        <end position="20"/>
    </location>
</feature>
<dbReference type="AlphaFoldDB" id="A0A0M2R5G3"/>
<evidence type="ECO:0000313" key="2">
    <source>
        <dbReference type="EMBL" id="KKJ75215.1"/>
    </source>
</evidence>
<evidence type="ECO:0000313" key="3">
    <source>
        <dbReference type="Proteomes" id="UP000034491"/>
    </source>
</evidence>
<dbReference type="EMBL" id="LANI01000037">
    <property type="protein sequence ID" value="KKJ75215.1"/>
    <property type="molecule type" value="Genomic_DNA"/>
</dbReference>
<sequence>MIRLMLIGLSLFALSGCSYFGESTTKEVFIPIAPRPIIYDLVPSRIDYRPLENLGENMAPVPEEES</sequence>
<feature type="chain" id="PRO_5005640510" description="Lipoprotein" evidence="1">
    <location>
        <begin position="21"/>
        <end position="66"/>
    </location>
</feature>
<organism evidence="2 3">
    <name type="scientific">Kiloniella litopenaei</name>
    <dbReference type="NCBI Taxonomy" id="1549748"/>
    <lineage>
        <taxon>Bacteria</taxon>
        <taxon>Pseudomonadati</taxon>
        <taxon>Pseudomonadota</taxon>
        <taxon>Alphaproteobacteria</taxon>
        <taxon>Rhodospirillales</taxon>
        <taxon>Kiloniellaceae</taxon>
        <taxon>Kiloniella</taxon>
    </lineage>
</organism>
<dbReference type="Proteomes" id="UP000034491">
    <property type="component" value="Unassembled WGS sequence"/>
</dbReference>
<dbReference type="PROSITE" id="PS51257">
    <property type="entry name" value="PROKAR_LIPOPROTEIN"/>
    <property type="match status" value="1"/>
</dbReference>
<gene>
    <name evidence="2" type="ORF">WH95_19545</name>
</gene>